<organism evidence="4">
    <name type="scientific">Helicotheca tamesis</name>
    <dbReference type="NCBI Taxonomy" id="374047"/>
    <lineage>
        <taxon>Eukaryota</taxon>
        <taxon>Sar</taxon>
        <taxon>Stramenopiles</taxon>
        <taxon>Ochrophyta</taxon>
        <taxon>Bacillariophyta</taxon>
        <taxon>Mediophyceae</taxon>
        <taxon>Lithodesmiophycidae</taxon>
        <taxon>Lithodesmiales</taxon>
        <taxon>Lithodesmiaceae</taxon>
        <taxon>Helicotheca</taxon>
    </lineage>
</organism>
<name>A0A7S2HVX3_9STRA</name>
<dbReference type="PANTHER" id="PTHR24320">
    <property type="entry name" value="RETINOL DEHYDROGENASE"/>
    <property type="match status" value="1"/>
</dbReference>
<dbReference type="GO" id="GO:0016491">
    <property type="term" value="F:oxidoreductase activity"/>
    <property type="evidence" value="ECO:0007669"/>
    <property type="project" value="UniProtKB-KW"/>
</dbReference>
<proteinExistence type="inferred from homology"/>
<dbReference type="PRINTS" id="PR00081">
    <property type="entry name" value="GDHRDH"/>
</dbReference>
<keyword evidence="3" id="KW-0560">Oxidoreductase</keyword>
<keyword evidence="2" id="KW-0521">NADP</keyword>
<dbReference type="InterPro" id="IPR002347">
    <property type="entry name" value="SDR_fam"/>
</dbReference>
<dbReference type="InterPro" id="IPR036291">
    <property type="entry name" value="NAD(P)-bd_dom_sf"/>
</dbReference>
<comment type="similarity">
    <text evidence="1">Belongs to the short-chain dehydrogenases/reductases (SDR) family.</text>
</comment>
<evidence type="ECO:0008006" key="5">
    <source>
        <dbReference type="Google" id="ProtNLM"/>
    </source>
</evidence>
<evidence type="ECO:0000313" key="4">
    <source>
        <dbReference type="EMBL" id="CAD9501356.1"/>
    </source>
</evidence>
<gene>
    <name evidence="4" type="ORF">HTAM1171_LOCUS7781</name>
</gene>
<dbReference type="Gene3D" id="3.40.50.720">
    <property type="entry name" value="NAD(P)-binding Rossmann-like Domain"/>
    <property type="match status" value="1"/>
</dbReference>
<reference evidence="4" key="1">
    <citation type="submission" date="2021-01" db="EMBL/GenBank/DDBJ databases">
        <authorList>
            <person name="Corre E."/>
            <person name="Pelletier E."/>
            <person name="Niang G."/>
            <person name="Scheremetjew M."/>
            <person name="Finn R."/>
            <person name="Kale V."/>
            <person name="Holt S."/>
            <person name="Cochrane G."/>
            <person name="Meng A."/>
            <person name="Brown T."/>
            <person name="Cohen L."/>
        </authorList>
    </citation>
    <scope>NUCLEOTIDE SEQUENCE</scope>
    <source>
        <strain evidence="4">CCMP826</strain>
    </source>
</reference>
<dbReference type="PANTHER" id="PTHR24320:SF282">
    <property type="entry name" value="WW DOMAIN-CONTAINING OXIDOREDUCTASE"/>
    <property type="match status" value="1"/>
</dbReference>
<dbReference type="SUPFAM" id="SSF51735">
    <property type="entry name" value="NAD(P)-binding Rossmann-fold domains"/>
    <property type="match status" value="1"/>
</dbReference>
<evidence type="ECO:0000256" key="1">
    <source>
        <dbReference type="ARBA" id="ARBA00006484"/>
    </source>
</evidence>
<dbReference type="Pfam" id="PF00106">
    <property type="entry name" value="adh_short"/>
    <property type="match status" value="1"/>
</dbReference>
<sequence length="412" mass="45054">MTTSSKKTQGSTTRSRVTVCIIVAILAILIAWPQQELDIDYFSQLARSHAQSSSPSSPLDGTVIAITGATSGIGLGLTEGLHGMGATIIAIGRSSRKLSQLQLDLDGADNKKKKKQRIIPIVAELSDLNSVANAADEIQSKFKRIDFLVNNAGIHYGLADYFGAARSTAQGYDLTFGVNYLSHFLLTEKLLPLLNKSKTKHPKVIQMTSSFHWMVDGSDLVSSNTTEQPYASQNASYSFFHSERAYPNSKLAQILHMRSLSRKLKDDNSKVKVVSVCPGWVGTSIGGELNQIILESLAFPYNGKGIASTLEAMFHPNAGVDDNNNEKKNDYYINSGACTLMPMISTKSQLLRKLLLNSGIQDLRSWVGAVGMLYLQKFFPGVHSVDSVPQSYDTSIQASLYDWSMEAVSDWL</sequence>
<evidence type="ECO:0000256" key="3">
    <source>
        <dbReference type="ARBA" id="ARBA00023002"/>
    </source>
</evidence>
<accession>A0A7S2HVX3</accession>
<dbReference type="AlphaFoldDB" id="A0A7S2HVX3"/>
<dbReference type="EMBL" id="HBGV01012740">
    <property type="protein sequence ID" value="CAD9501356.1"/>
    <property type="molecule type" value="Transcribed_RNA"/>
</dbReference>
<protein>
    <recommendedName>
        <fullName evidence="5">NAD(P)-binding protein</fullName>
    </recommendedName>
</protein>
<evidence type="ECO:0000256" key="2">
    <source>
        <dbReference type="ARBA" id="ARBA00022857"/>
    </source>
</evidence>